<reference evidence="2 3" key="1">
    <citation type="submission" date="2018-06" db="EMBL/GenBank/DDBJ databases">
        <authorList>
            <consortium name="Pathogen Informatics"/>
            <person name="Doyle S."/>
        </authorList>
    </citation>
    <scope>NUCLEOTIDE SEQUENCE [LARGE SCALE GENOMIC DNA]</scope>
    <source>
        <strain evidence="2 3">NCTC11460</strain>
    </source>
</reference>
<name>A0A379CIM9_9FIRM</name>
<dbReference type="RefSeq" id="WP_019595762.1">
    <property type="nucleotide sequence ID" value="NZ_FOVA01000025.1"/>
</dbReference>
<evidence type="ECO:0000313" key="1">
    <source>
        <dbReference type="EMBL" id="SUB57992.1"/>
    </source>
</evidence>
<dbReference type="EMBL" id="UGTB01000004">
    <property type="protein sequence ID" value="SUB62078.1"/>
    <property type="molecule type" value="Genomic_DNA"/>
</dbReference>
<protein>
    <submittedName>
        <fullName evidence="2">Uncharacterized protein</fullName>
    </submittedName>
</protein>
<dbReference type="EMBL" id="UGTB01000003">
    <property type="protein sequence ID" value="SUB57992.1"/>
    <property type="molecule type" value="Genomic_DNA"/>
</dbReference>
<organism evidence="2 3">
    <name type="scientific">Peptostreptococcus anaerobius</name>
    <dbReference type="NCBI Taxonomy" id="1261"/>
    <lineage>
        <taxon>Bacteria</taxon>
        <taxon>Bacillati</taxon>
        <taxon>Bacillota</taxon>
        <taxon>Clostridia</taxon>
        <taxon>Peptostreptococcales</taxon>
        <taxon>Peptostreptococcaceae</taxon>
        <taxon>Peptostreptococcus</taxon>
    </lineage>
</organism>
<dbReference type="AlphaFoldDB" id="A0A379CIM9"/>
<evidence type="ECO:0000313" key="2">
    <source>
        <dbReference type="EMBL" id="SUB62078.1"/>
    </source>
</evidence>
<proteinExistence type="predicted"/>
<sequence>MSCMRLKDIQKEYSISKPTAIRYLEEFEEEILKEDSKIPKKCVIYSNNIRWVNKKAFYHFMLNRERLKDSIARKRVKVFSSKDYEEIV</sequence>
<gene>
    <name evidence="1" type="ORF">NCTC11460_00026</name>
    <name evidence="2" type="ORF">NCTC11460_02086</name>
</gene>
<dbReference type="Proteomes" id="UP000255101">
    <property type="component" value="Unassembled WGS sequence"/>
</dbReference>
<evidence type="ECO:0000313" key="3">
    <source>
        <dbReference type="Proteomes" id="UP000255101"/>
    </source>
</evidence>
<accession>A0A379CIM9</accession>